<comment type="caution">
    <text evidence="1">The sequence shown here is derived from an EMBL/GenBank/DDBJ whole genome shotgun (WGS) entry which is preliminary data.</text>
</comment>
<sequence length="336" mass="37964">MNERFIPNPSCNVPINPDIQCGEQWNSDQHNYLCDDDNYQGPITFHITLPILRKKLEFSCRDKSAGVLLPSESTLVLNSGENDMIDPFFFEKGFYLEAKTGFQPWPGTRLMVEAFICMKNDRMKYWQSRLVNNDLTILELGAGVGIVGTCLAAMGGKVMVTDLSVLVENGIRPNLQRNGINVGDNVLDHPDFFLKSREYTQIGDGWAQAAAVDWREPVADQLPESTTSTIDLIIACDCLFLRKLIDPLLSILSTLFQYSLRRPKFLFTFQRRNMKGVFISIEELLQRIEGRGWSVECVAWRHVAVDGDGDQELYLFEVHPGILTYNTILLDANAGS</sequence>
<dbReference type="Gene3D" id="3.40.50.150">
    <property type="entry name" value="Vaccinia Virus protein VP39"/>
    <property type="match status" value="1"/>
</dbReference>
<dbReference type="AlphaFoldDB" id="A0ABD3M164"/>
<name>A0ABD3M164_9STRA</name>
<dbReference type="PANTHER" id="PTHR14614">
    <property type="entry name" value="HEPATOCELLULAR CARCINOMA-ASSOCIATED ANTIGEN"/>
    <property type="match status" value="1"/>
</dbReference>
<reference evidence="1 2" key="1">
    <citation type="submission" date="2024-10" db="EMBL/GenBank/DDBJ databases">
        <title>Updated reference genomes for cyclostephanoid diatoms.</title>
        <authorList>
            <person name="Roberts W.R."/>
            <person name="Alverson A.J."/>
        </authorList>
    </citation>
    <scope>NUCLEOTIDE SEQUENCE [LARGE SCALE GENOMIC DNA]</scope>
    <source>
        <strain evidence="1 2">AJA232-27</strain>
    </source>
</reference>
<evidence type="ECO:0000313" key="2">
    <source>
        <dbReference type="Proteomes" id="UP001530293"/>
    </source>
</evidence>
<evidence type="ECO:0008006" key="3">
    <source>
        <dbReference type="Google" id="ProtNLM"/>
    </source>
</evidence>
<protein>
    <recommendedName>
        <fullName evidence="3">Methyltransferase-domain-containing protein</fullName>
    </recommendedName>
</protein>
<dbReference type="PANTHER" id="PTHR14614:SF97">
    <property type="entry name" value="S-ADENOSYL-L-METHIONINE-DEPENDENT METHYLTRANSFERASES SUPERFAMILY PROTEIN"/>
    <property type="match status" value="1"/>
</dbReference>
<keyword evidence="2" id="KW-1185">Reference proteome</keyword>
<organism evidence="1 2">
    <name type="scientific">Discostella pseudostelligera</name>
    <dbReference type="NCBI Taxonomy" id="259834"/>
    <lineage>
        <taxon>Eukaryota</taxon>
        <taxon>Sar</taxon>
        <taxon>Stramenopiles</taxon>
        <taxon>Ochrophyta</taxon>
        <taxon>Bacillariophyta</taxon>
        <taxon>Coscinodiscophyceae</taxon>
        <taxon>Thalassiosirophycidae</taxon>
        <taxon>Stephanodiscales</taxon>
        <taxon>Stephanodiscaceae</taxon>
        <taxon>Discostella</taxon>
    </lineage>
</organism>
<gene>
    <name evidence="1" type="ORF">ACHAWU_005153</name>
</gene>
<dbReference type="SUPFAM" id="SSF53335">
    <property type="entry name" value="S-adenosyl-L-methionine-dependent methyltransferases"/>
    <property type="match status" value="1"/>
</dbReference>
<dbReference type="Proteomes" id="UP001530293">
    <property type="component" value="Unassembled WGS sequence"/>
</dbReference>
<dbReference type="EMBL" id="JALLBG020000266">
    <property type="protein sequence ID" value="KAL3757422.1"/>
    <property type="molecule type" value="Genomic_DNA"/>
</dbReference>
<dbReference type="InterPro" id="IPR019410">
    <property type="entry name" value="Methyltransf_16"/>
</dbReference>
<evidence type="ECO:0000313" key="1">
    <source>
        <dbReference type="EMBL" id="KAL3757422.1"/>
    </source>
</evidence>
<proteinExistence type="predicted"/>
<dbReference type="Pfam" id="PF10294">
    <property type="entry name" value="Methyltransf_16"/>
    <property type="match status" value="2"/>
</dbReference>
<accession>A0ABD3M164</accession>
<dbReference type="InterPro" id="IPR029063">
    <property type="entry name" value="SAM-dependent_MTases_sf"/>
</dbReference>